<evidence type="ECO:0000313" key="1">
    <source>
        <dbReference type="EMBL" id="KKK95503.1"/>
    </source>
</evidence>
<organism evidence="1">
    <name type="scientific">marine sediment metagenome</name>
    <dbReference type="NCBI Taxonomy" id="412755"/>
    <lineage>
        <taxon>unclassified sequences</taxon>
        <taxon>metagenomes</taxon>
        <taxon>ecological metagenomes</taxon>
    </lineage>
</organism>
<gene>
    <name evidence="1" type="ORF">LCGC14_2672150</name>
</gene>
<accession>A0A0F8ZNT7</accession>
<feature type="non-terminal residue" evidence="1">
    <location>
        <position position="40"/>
    </location>
</feature>
<comment type="caution">
    <text evidence="1">The sequence shown here is derived from an EMBL/GenBank/DDBJ whole genome shotgun (WGS) entry which is preliminary data.</text>
</comment>
<sequence length="40" mass="4895">MEKVKIQTEEQAREFILLLKSRVAKDNAIKWFIKNRGWYL</sequence>
<name>A0A0F8ZNT7_9ZZZZ</name>
<reference evidence="1" key="1">
    <citation type="journal article" date="2015" name="Nature">
        <title>Complex archaea that bridge the gap between prokaryotes and eukaryotes.</title>
        <authorList>
            <person name="Spang A."/>
            <person name="Saw J.H."/>
            <person name="Jorgensen S.L."/>
            <person name="Zaremba-Niedzwiedzka K."/>
            <person name="Martijn J."/>
            <person name="Lind A.E."/>
            <person name="van Eijk R."/>
            <person name="Schleper C."/>
            <person name="Guy L."/>
            <person name="Ettema T.J."/>
        </authorList>
    </citation>
    <scope>NUCLEOTIDE SEQUENCE</scope>
</reference>
<protein>
    <submittedName>
        <fullName evidence="1">Uncharacterized protein</fullName>
    </submittedName>
</protein>
<proteinExistence type="predicted"/>
<dbReference type="EMBL" id="LAZR01046884">
    <property type="protein sequence ID" value="KKK95503.1"/>
    <property type="molecule type" value="Genomic_DNA"/>
</dbReference>
<dbReference type="AlphaFoldDB" id="A0A0F8ZNT7"/>